<protein>
    <submittedName>
        <fullName evidence="3">Looped-hinge helix DNA binding domain-containing protein, AbrB family</fullName>
    </submittedName>
</protein>
<sequence length="82" mass="9160">MSSQRVKIVEGGKLVIPAAFRRELGINPGDTVIVEMAEGELRVRSIPSAIRRAQELVKQFNPDGRSMVDELIADRRAEAERE</sequence>
<dbReference type="Pfam" id="PF04014">
    <property type="entry name" value="MazE_antitoxin"/>
    <property type="match status" value="1"/>
</dbReference>
<dbReference type="NCBIfam" id="TIGR01439">
    <property type="entry name" value="lp_hng_hel_AbrB"/>
    <property type="match status" value="1"/>
</dbReference>
<dbReference type="AlphaFoldDB" id="A0A1W2C1H4"/>
<reference evidence="3 4" key="1">
    <citation type="submission" date="2017-04" db="EMBL/GenBank/DDBJ databases">
        <authorList>
            <person name="Afonso C.L."/>
            <person name="Miller P.J."/>
            <person name="Scott M.A."/>
            <person name="Spackman E."/>
            <person name="Goraichik I."/>
            <person name="Dimitrov K.M."/>
            <person name="Suarez D.L."/>
            <person name="Swayne D.E."/>
        </authorList>
    </citation>
    <scope>NUCLEOTIDE SEQUENCE [LARGE SCALE GENOMIC DNA]</scope>
    <source>
        <strain evidence="3 4">CGMCC 1.10972</strain>
    </source>
</reference>
<evidence type="ECO:0000313" key="3">
    <source>
        <dbReference type="EMBL" id="SMC79039.1"/>
    </source>
</evidence>
<feature type="domain" description="SpoVT-AbrB" evidence="2">
    <location>
        <begin position="3"/>
        <end position="48"/>
    </location>
</feature>
<evidence type="ECO:0000256" key="1">
    <source>
        <dbReference type="PROSITE-ProRule" id="PRU01076"/>
    </source>
</evidence>
<dbReference type="Gene3D" id="2.10.260.10">
    <property type="match status" value="1"/>
</dbReference>
<dbReference type="InterPro" id="IPR037914">
    <property type="entry name" value="SpoVT-AbrB_sf"/>
</dbReference>
<gene>
    <name evidence="3" type="ORF">SAMN06297251_10889</name>
</gene>
<dbReference type="OrthoDB" id="7161066at2"/>
<dbReference type="STRING" id="937218.SAMN06297251_10889"/>
<dbReference type="Proteomes" id="UP000192656">
    <property type="component" value="Unassembled WGS sequence"/>
</dbReference>
<keyword evidence="1" id="KW-0238">DNA-binding</keyword>
<evidence type="ECO:0000259" key="2">
    <source>
        <dbReference type="PROSITE" id="PS51740"/>
    </source>
</evidence>
<name>A0A1W2C1H4_9HYPH</name>
<keyword evidence="4" id="KW-1185">Reference proteome</keyword>
<dbReference type="EMBL" id="FWXR01000008">
    <property type="protein sequence ID" value="SMC79039.1"/>
    <property type="molecule type" value="Genomic_DNA"/>
</dbReference>
<dbReference type="SMART" id="SM00966">
    <property type="entry name" value="SpoVT_AbrB"/>
    <property type="match status" value="1"/>
</dbReference>
<evidence type="ECO:0000313" key="4">
    <source>
        <dbReference type="Proteomes" id="UP000192656"/>
    </source>
</evidence>
<dbReference type="PROSITE" id="PS51740">
    <property type="entry name" value="SPOVT_ABRB"/>
    <property type="match status" value="1"/>
</dbReference>
<dbReference type="SUPFAM" id="SSF89447">
    <property type="entry name" value="AbrB/MazE/MraZ-like"/>
    <property type="match status" value="1"/>
</dbReference>
<organism evidence="3 4">
    <name type="scientific">Fulvimarina manganoxydans</name>
    <dbReference type="NCBI Taxonomy" id="937218"/>
    <lineage>
        <taxon>Bacteria</taxon>
        <taxon>Pseudomonadati</taxon>
        <taxon>Pseudomonadota</taxon>
        <taxon>Alphaproteobacteria</taxon>
        <taxon>Hyphomicrobiales</taxon>
        <taxon>Aurantimonadaceae</taxon>
        <taxon>Fulvimarina</taxon>
    </lineage>
</organism>
<proteinExistence type="predicted"/>
<dbReference type="InterPro" id="IPR007159">
    <property type="entry name" value="SpoVT-AbrB_dom"/>
</dbReference>
<dbReference type="GO" id="GO:0003677">
    <property type="term" value="F:DNA binding"/>
    <property type="evidence" value="ECO:0007669"/>
    <property type="project" value="UniProtKB-UniRule"/>
</dbReference>
<accession>A0A1W2C1H4</accession>